<comment type="subcellular location">
    <subcellularLocation>
        <location evidence="1 7 8">Nucleus</location>
    </subcellularLocation>
</comment>
<dbReference type="PANTHER" id="PTHR10390">
    <property type="entry name" value="HOMEOBOX PROTEIN SIX"/>
    <property type="match status" value="1"/>
</dbReference>
<keyword evidence="6 7" id="KW-0539">Nucleus</keyword>
<feature type="DNA-binding region" description="Homeobox" evidence="7">
    <location>
        <begin position="172"/>
        <end position="231"/>
    </location>
</feature>
<dbReference type="Pfam" id="PF00046">
    <property type="entry name" value="Homeodomain"/>
    <property type="match status" value="1"/>
</dbReference>
<dbReference type="Pfam" id="PF16878">
    <property type="entry name" value="SIX1_SD"/>
    <property type="match status" value="1"/>
</dbReference>
<dbReference type="Proteomes" id="UP000694846">
    <property type="component" value="Unplaced"/>
</dbReference>
<feature type="compositionally biased region" description="Polar residues" evidence="9">
    <location>
        <begin position="1"/>
        <end position="11"/>
    </location>
</feature>
<evidence type="ECO:0000313" key="11">
    <source>
        <dbReference type="Proteomes" id="UP000694846"/>
    </source>
</evidence>
<evidence type="ECO:0000256" key="1">
    <source>
        <dbReference type="ARBA" id="ARBA00004123"/>
    </source>
</evidence>
<dbReference type="OrthoDB" id="3501850at2759"/>
<dbReference type="PANTHER" id="PTHR10390:SF33">
    <property type="entry name" value="PROTEIN OPTIX"/>
    <property type="match status" value="1"/>
</dbReference>
<feature type="domain" description="Homeobox" evidence="10">
    <location>
        <begin position="170"/>
        <end position="230"/>
    </location>
</feature>
<name>A0A8B8FST6_9HEMI</name>
<feature type="region of interest" description="Disordered" evidence="9">
    <location>
        <begin position="197"/>
        <end position="336"/>
    </location>
</feature>
<evidence type="ECO:0000256" key="7">
    <source>
        <dbReference type="PROSITE-ProRule" id="PRU00108"/>
    </source>
</evidence>
<feature type="region of interest" description="Disordered" evidence="9">
    <location>
        <begin position="1"/>
        <end position="27"/>
    </location>
</feature>
<dbReference type="SMART" id="SM00389">
    <property type="entry name" value="HOX"/>
    <property type="match status" value="1"/>
</dbReference>
<dbReference type="PROSITE" id="PS50071">
    <property type="entry name" value="HOMEOBOX_2"/>
    <property type="match status" value="1"/>
</dbReference>
<gene>
    <name evidence="12" type="primary">LOC112685976</name>
</gene>
<dbReference type="GO" id="GO:0005667">
    <property type="term" value="C:transcription regulator complex"/>
    <property type="evidence" value="ECO:0007669"/>
    <property type="project" value="TreeGrafter"/>
</dbReference>
<reference evidence="12" key="1">
    <citation type="submission" date="2025-08" db="UniProtKB">
        <authorList>
            <consortium name="RefSeq"/>
        </authorList>
    </citation>
    <scope>IDENTIFICATION</scope>
    <source>
        <tissue evidence="12">Whole body</tissue>
    </source>
</reference>
<organism evidence="11 12">
    <name type="scientific">Sipha flava</name>
    <name type="common">yellow sugarcane aphid</name>
    <dbReference type="NCBI Taxonomy" id="143950"/>
    <lineage>
        <taxon>Eukaryota</taxon>
        <taxon>Metazoa</taxon>
        <taxon>Ecdysozoa</taxon>
        <taxon>Arthropoda</taxon>
        <taxon>Hexapoda</taxon>
        <taxon>Insecta</taxon>
        <taxon>Pterygota</taxon>
        <taxon>Neoptera</taxon>
        <taxon>Paraneoptera</taxon>
        <taxon>Hemiptera</taxon>
        <taxon>Sternorrhyncha</taxon>
        <taxon>Aphidomorpha</taxon>
        <taxon>Aphidoidea</taxon>
        <taxon>Aphididae</taxon>
        <taxon>Sipha</taxon>
    </lineage>
</organism>
<dbReference type="GO" id="GO:0000981">
    <property type="term" value="F:DNA-binding transcription factor activity, RNA polymerase II-specific"/>
    <property type="evidence" value="ECO:0007669"/>
    <property type="project" value="TreeGrafter"/>
</dbReference>
<dbReference type="FunFam" id="1.10.10.60:FF:000046">
    <property type="entry name" value="SIX homeobox 3"/>
    <property type="match status" value="1"/>
</dbReference>
<feature type="compositionally biased region" description="Pro residues" evidence="9">
    <location>
        <begin position="279"/>
        <end position="307"/>
    </location>
</feature>
<comment type="similarity">
    <text evidence="2">Belongs to the SIX/Sine oculis homeobox family.</text>
</comment>
<keyword evidence="5 7" id="KW-0371">Homeobox</keyword>
<protein>
    <submittedName>
        <fullName evidence="12">Homeobox protein SIX6-like</fullName>
    </submittedName>
</protein>
<evidence type="ECO:0000256" key="8">
    <source>
        <dbReference type="RuleBase" id="RU000682"/>
    </source>
</evidence>
<evidence type="ECO:0000256" key="9">
    <source>
        <dbReference type="SAM" id="MobiDB-lite"/>
    </source>
</evidence>
<proteinExistence type="inferred from homology"/>
<evidence type="ECO:0000256" key="2">
    <source>
        <dbReference type="ARBA" id="ARBA00008161"/>
    </source>
</evidence>
<sequence length="336" mass="37164">MALGISSTPTDSSSGRGSPVSPVSSPVTPLATRLAPMPPMVPNPMFGLPMLNFSVSQVASVCETLEDSGDIERLARFLWSLPVAHPNIVELNKNEAVLRARAIVSFHSGNYRDMYTILEHHKFTKDSHGKLQAMWLEAHYQEAEKLRGRPLGPVDKYRVRKKFPLPRTIWDGEQKTHCFKERTRSLLREWYLQDPYPNPTKKKELAQATGLTPTQVGNWFKNRRQRDRAAAAKNRMQQQQFAAQLAHSGGRHLNLRRSMSPGAASTTGSESSISLGAPSPGPPSSLLLPPPHQSHQSLPPPPPPPPLLTIDPPRIGLTNPSPCTLPQPLALHRPFT</sequence>
<keyword evidence="11" id="KW-1185">Reference proteome</keyword>
<evidence type="ECO:0000313" key="12">
    <source>
        <dbReference type="RefSeq" id="XP_025413837.1"/>
    </source>
</evidence>
<keyword evidence="4 7" id="KW-0238">DNA-binding</keyword>
<evidence type="ECO:0000256" key="6">
    <source>
        <dbReference type="ARBA" id="ARBA00023242"/>
    </source>
</evidence>
<dbReference type="GO" id="GO:0005634">
    <property type="term" value="C:nucleus"/>
    <property type="evidence" value="ECO:0007669"/>
    <property type="project" value="UniProtKB-SubCell"/>
</dbReference>
<evidence type="ECO:0000256" key="4">
    <source>
        <dbReference type="ARBA" id="ARBA00023125"/>
    </source>
</evidence>
<dbReference type="CDD" id="cd00086">
    <property type="entry name" value="homeodomain"/>
    <property type="match status" value="1"/>
</dbReference>
<dbReference type="AlphaFoldDB" id="A0A8B8FST6"/>
<evidence type="ECO:0000256" key="5">
    <source>
        <dbReference type="ARBA" id="ARBA00023155"/>
    </source>
</evidence>
<accession>A0A8B8FST6</accession>
<keyword evidence="3" id="KW-0217">Developmental protein</keyword>
<dbReference type="GO" id="GO:0000978">
    <property type="term" value="F:RNA polymerase II cis-regulatory region sequence-specific DNA binding"/>
    <property type="evidence" value="ECO:0007669"/>
    <property type="project" value="TreeGrafter"/>
</dbReference>
<dbReference type="RefSeq" id="XP_025413837.1">
    <property type="nucleotide sequence ID" value="XM_025558052.1"/>
</dbReference>
<evidence type="ECO:0000256" key="3">
    <source>
        <dbReference type="ARBA" id="ARBA00022473"/>
    </source>
</evidence>
<dbReference type="InterPro" id="IPR009057">
    <property type="entry name" value="Homeodomain-like_sf"/>
</dbReference>
<evidence type="ECO:0000259" key="10">
    <source>
        <dbReference type="PROSITE" id="PS50071"/>
    </source>
</evidence>
<feature type="compositionally biased region" description="Low complexity" evidence="9">
    <location>
        <begin position="12"/>
        <end position="27"/>
    </location>
</feature>
<dbReference type="InterPro" id="IPR001356">
    <property type="entry name" value="HD"/>
</dbReference>
<dbReference type="Gene3D" id="1.10.10.60">
    <property type="entry name" value="Homeodomain-like"/>
    <property type="match status" value="1"/>
</dbReference>
<dbReference type="GeneID" id="112685976"/>
<dbReference type="InterPro" id="IPR031701">
    <property type="entry name" value="SIX1_SD"/>
</dbReference>
<dbReference type="SUPFAM" id="SSF46689">
    <property type="entry name" value="Homeodomain-like"/>
    <property type="match status" value="1"/>
</dbReference>